<evidence type="ECO:0000313" key="4">
    <source>
        <dbReference type="EMBL" id="CAA0816678.1"/>
    </source>
</evidence>
<reference evidence="4" key="1">
    <citation type="submission" date="2019-12" db="EMBL/GenBank/DDBJ databases">
        <authorList>
            <person name="Scholes J."/>
        </authorList>
    </citation>
    <scope>NUCLEOTIDE SEQUENCE</scope>
</reference>
<feature type="coiled-coil region" evidence="3">
    <location>
        <begin position="58"/>
        <end position="85"/>
    </location>
</feature>
<name>A0A9N7R8M6_STRHE</name>
<dbReference type="GO" id="GO:0009903">
    <property type="term" value="P:chloroplast avoidance movement"/>
    <property type="evidence" value="ECO:0007669"/>
    <property type="project" value="TreeGrafter"/>
</dbReference>
<dbReference type="EMBL" id="CACSLK010014277">
    <property type="protein sequence ID" value="CAA0816678.1"/>
    <property type="molecule type" value="Genomic_DNA"/>
</dbReference>
<sequence length="220" mass="25864">MEEDGFREMNKAEIDTRAPFRSVKEAVMLFGDRVLASEVYGSRLKQMHEGTAVIGKYTNVKVDELEEAKQSLRKAREESMEMATTLFFLQQELERTRIELQQLKTCELWDHNKDHHRHRIELDSDLLEEVKFVEEDTNAGLMITETDHRMIIDNCDRNYKSDSQRKKYVRFANPPCVAQIVLPNHAGDDESVFQRQSSIKKKKKKQVAEFIRVLNCFFMM</sequence>
<dbReference type="GO" id="GO:0005829">
    <property type="term" value="C:cytosol"/>
    <property type="evidence" value="ECO:0007669"/>
    <property type="project" value="TreeGrafter"/>
</dbReference>
<dbReference type="Proteomes" id="UP001153555">
    <property type="component" value="Unassembled WGS sequence"/>
</dbReference>
<keyword evidence="5" id="KW-1185">Reference proteome</keyword>
<comment type="similarity">
    <text evidence="1">Belongs to the WEB family.</text>
</comment>
<evidence type="ECO:0000256" key="1">
    <source>
        <dbReference type="ARBA" id="ARBA00005485"/>
    </source>
</evidence>
<protein>
    <submittedName>
        <fullName evidence="4">WEB family protein</fullName>
    </submittedName>
</protein>
<accession>A0A9N7R8M6</accession>
<dbReference type="PANTHER" id="PTHR32054:SF9">
    <property type="entry name" value="OS04G0116200 PROTEIN"/>
    <property type="match status" value="1"/>
</dbReference>
<evidence type="ECO:0000313" key="5">
    <source>
        <dbReference type="Proteomes" id="UP001153555"/>
    </source>
</evidence>
<gene>
    <name evidence="4" type="ORF">SHERM_16544</name>
</gene>
<dbReference type="OrthoDB" id="4585693at2759"/>
<dbReference type="GO" id="GO:0009904">
    <property type="term" value="P:chloroplast accumulation movement"/>
    <property type="evidence" value="ECO:0007669"/>
    <property type="project" value="TreeGrafter"/>
</dbReference>
<comment type="caution">
    <text evidence="4">The sequence shown here is derived from an EMBL/GenBank/DDBJ whole genome shotgun (WGS) entry which is preliminary data.</text>
</comment>
<dbReference type="AlphaFoldDB" id="A0A9N7R8M6"/>
<dbReference type="PANTHER" id="PTHR32054">
    <property type="entry name" value="HEAVY CHAIN, PUTATIVE, EXPRESSED-RELATED-RELATED"/>
    <property type="match status" value="1"/>
</dbReference>
<evidence type="ECO:0000256" key="3">
    <source>
        <dbReference type="SAM" id="Coils"/>
    </source>
</evidence>
<organism evidence="4 5">
    <name type="scientific">Striga hermonthica</name>
    <name type="common">Purple witchweed</name>
    <name type="synonym">Buchnera hermonthica</name>
    <dbReference type="NCBI Taxonomy" id="68872"/>
    <lineage>
        <taxon>Eukaryota</taxon>
        <taxon>Viridiplantae</taxon>
        <taxon>Streptophyta</taxon>
        <taxon>Embryophyta</taxon>
        <taxon>Tracheophyta</taxon>
        <taxon>Spermatophyta</taxon>
        <taxon>Magnoliopsida</taxon>
        <taxon>eudicotyledons</taxon>
        <taxon>Gunneridae</taxon>
        <taxon>Pentapetalae</taxon>
        <taxon>asterids</taxon>
        <taxon>lamiids</taxon>
        <taxon>Lamiales</taxon>
        <taxon>Orobanchaceae</taxon>
        <taxon>Buchnereae</taxon>
        <taxon>Striga</taxon>
    </lineage>
</organism>
<proteinExistence type="inferred from homology"/>
<keyword evidence="2 3" id="KW-0175">Coiled coil</keyword>
<evidence type="ECO:0000256" key="2">
    <source>
        <dbReference type="ARBA" id="ARBA00023054"/>
    </source>
</evidence>